<dbReference type="SUPFAM" id="SSF53383">
    <property type="entry name" value="PLP-dependent transferases"/>
    <property type="match status" value="1"/>
</dbReference>
<name>A0A7C5LGR5_CALS0</name>
<dbReference type="GO" id="GO:0008453">
    <property type="term" value="F:alanine-glyoxylate transaminase activity"/>
    <property type="evidence" value="ECO:0007669"/>
    <property type="project" value="TreeGrafter"/>
</dbReference>
<dbReference type="InterPro" id="IPR015422">
    <property type="entry name" value="PyrdxlP-dep_Trfase_small"/>
</dbReference>
<dbReference type="InterPro" id="IPR000192">
    <property type="entry name" value="Aminotrans_V_dom"/>
</dbReference>
<protein>
    <submittedName>
        <fullName evidence="5">Alanine--glyoxylate aminotransferase family protein</fullName>
    </submittedName>
</protein>
<dbReference type="EMBL" id="DRWN01000068">
    <property type="protein sequence ID" value="HHK69103.1"/>
    <property type="molecule type" value="Genomic_DNA"/>
</dbReference>
<dbReference type="InterPro" id="IPR015421">
    <property type="entry name" value="PyrdxlP-dep_Trfase_major"/>
</dbReference>
<keyword evidence="3" id="KW-0663">Pyridoxal phosphate</keyword>
<dbReference type="Gene3D" id="3.90.1150.10">
    <property type="entry name" value="Aspartate Aminotransferase, domain 1"/>
    <property type="match status" value="1"/>
</dbReference>
<gene>
    <name evidence="5" type="ORF">ENM11_08175</name>
</gene>
<organism evidence="5">
    <name type="scientific">Caldiarchaeum subterraneum</name>
    <dbReference type="NCBI Taxonomy" id="311458"/>
    <lineage>
        <taxon>Archaea</taxon>
        <taxon>Nitrososphaerota</taxon>
        <taxon>Candidatus Caldarchaeales</taxon>
        <taxon>Candidatus Caldarchaeaceae</taxon>
        <taxon>Candidatus Caldarchaeum</taxon>
    </lineage>
</organism>
<evidence type="ECO:0000313" key="5">
    <source>
        <dbReference type="EMBL" id="HHK69103.1"/>
    </source>
</evidence>
<evidence type="ECO:0000259" key="4">
    <source>
        <dbReference type="Pfam" id="PF00266"/>
    </source>
</evidence>
<comment type="similarity">
    <text evidence="2">Belongs to the class-V pyridoxal-phosphate-dependent aminotransferase family.</text>
</comment>
<dbReference type="InterPro" id="IPR024169">
    <property type="entry name" value="SP_NH2Trfase/AEP_transaminase"/>
</dbReference>
<dbReference type="GO" id="GO:0019265">
    <property type="term" value="P:glycine biosynthetic process, by transamination of glyoxylate"/>
    <property type="evidence" value="ECO:0007669"/>
    <property type="project" value="TreeGrafter"/>
</dbReference>
<keyword evidence="5" id="KW-0808">Transferase</keyword>
<reference evidence="5" key="1">
    <citation type="journal article" date="2020" name="mSystems">
        <title>Genome- and Community-Level Interaction Insights into Carbon Utilization and Element Cycling Functions of Hydrothermarchaeota in Hydrothermal Sediment.</title>
        <authorList>
            <person name="Zhou Z."/>
            <person name="Liu Y."/>
            <person name="Xu W."/>
            <person name="Pan J."/>
            <person name="Luo Z.H."/>
            <person name="Li M."/>
        </authorList>
    </citation>
    <scope>NUCLEOTIDE SEQUENCE [LARGE SCALE GENOMIC DNA]</scope>
    <source>
        <strain evidence="5">SpSt-1056</strain>
    </source>
</reference>
<dbReference type="PIRSF" id="PIRSF000524">
    <property type="entry name" value="SPT"/>
    <property type="match status" value="1"/>
</dbReference>
<dbReference type="PANTHER" id="PTHR21152:SF40">
    <property type="entry name" value="ALANINE--GLYOXYLATE AMINOTRANSFERASE"/>
    <property type="match status" value="1"/>
</dbReference>
<keyword evidence="5" id="KW-0032">Aminotransferase</keyword>
<evidence type="ECO:0000256" key="1">
    <source>
        <dbReference type="ARBA" id="ARBA00001933"/>
    </source>
</evidence>
<accession>A0A7C5LGR5</accession>
<feature type="domain" description="Aminotransferase class V" evidence="4">
    <location>
        <begin position="44"/>
        <end position="339"/>
    </location>
</feature>
<dbReference type="Gene3D" id="3.40.640.10">
    <property type="entry name" value="Type I PLP-dependent aspartate aminotransferase-like (Major domain)"/>
    <property type="match status" value="1"/>
</dbReference>
<evidence type="ECO:0000256" key="3">
    <source>
        <dbReference type="ARBA" id="ARBA00022898"/>
    </source>
</evidence>
<comment type="cofactor">
    <cofactor evidence="1">
        <name>pyridoxal 5'-phosphate</name>
        <dbReference type="ChEBI" id="CHEBI:597326"/>
    </cofactor>
</comment>
<dbReference type="GO" id="GO:0004760">
    <property type="term" value="F:L-serine-pyruvate transaminase activity"/>
    <property type="evidence" value="ECO:0007669"/>
    <property type="project" value="TreeGrafter"/>
</dbReference>
<dbReference type="AlphaFoldDB" id="A0A7C5LGR5"/>
<dbReference type="InterPro" id="IPR015424">
    <property type="entry name" value="PyrdxlP-dep_Trfase"/>
</dbReference>
<dbReference type="Pfam" id="PF00266">
    <property type="entry name" value="Aminotran_5"/>
    <property type="match status" value="1"/>
</dbReference>
<sequence length="395" mass="42848">MNTNLFGERVVLMIPGPTELHPAVQRVLSTPIVAHYGPDWLPVYEEALKLAASIFKTNSEVFMMPTPGTVALETGVISLLEPGEKAVAVVNGFFSERLAEIGDHVGVNVVRVNAREGETVSPDKLDEVLKANADAKAVLAVQNETSTGVVNPVREYAKVANERDVLFILDAISSYGGVDLDFDGWGIDYCVGYANKCLGSIPGTVPVAVSGRAWDKLRNRRTKPASFFTNLNVWRRYIDEWKGIGHPYPTTISPHAVLCFKAAAQAALEEGLENRYQRHLRVAAAFRRSVRAMGLETLPSEAVASPTVTAIQLPAAVWKDAGKISQTMLKKHRIMIGGGIAALHGKILRIGHMCVTASTRYLVPTLAALRDSFNTVGLELNDGVETFMSEIAGKD</sequence>
<proteinExistence type="inferred from homology"/>
<comment type="caution">
    <text evidence="5">The sequence shown here is derived from an EMBL/GenBank/DDBJ whole genome shotgun (WGS) entry which is preliminary data.</text>
</comment>
<dbReference type="PANTHER" id="PTHR21152">
    <property type="entry name" value="AMINOTRANSFERASE CLASS V"/>
    <property type="match status" value="1"/>
</dbReference>
<evidence type="ECO:0000256" key="2">
    <source>
        <dbReference type="ARBA" id="ARBA00009236"/>
    </source>
</evidence>